<dbReference type="KEGG" id="lpy:FIV34_00465"/>
<dbReference type="Gene3D" id="2.40.30.10">
    <property type="entry name" value="Translation factors"/>
    <property type="match status" value="1"/>
</dbReference>
<dbReference type="Pfam" id="PF00111">
    <property type="entry name" value="Fer2"/>
    <property type="match status" value="1"/>
</dbReference>
<dbReference type="InterPro" id="IPR005302">
    <property type="entry name" value="MoCF_Sase_C"/>
</dbReference>
<gene>
    <name evidence="4" type="ORF">FIV34_00465</name>
</gene>
<dbReference type="RefSeq" id="WP_139978582.1">
    <property type="nucleotide sequence ID" value="NZ_CP041046.1"/>
</dbReference>
<dbReference type="Gene3D" id="3.40.50.80">
    <property type="entry name" value="Nucleotide-binding domain of ferredoxin-NADP reductase (FNR) module"/>
    <property type="match status" value="1"/>
</dbReference>
<name>A0A4Y5YZA4_9GAMM</name>
<dbReference type="Gene3D" id="2.40.33.20">
    <property type="entry name" value="PK beta-barrel domain-like"/>
    <property type="match status" value="1"/>
</dbReference>
<dbReference type="EMBL" id="CP041046">
    <property type="protein sequence ID" value="QDE37775.1"/>
    <property type="molecule type" value="Genomic_DNA"/>
</dbReference>
<feature type="domain" description="MOSC" evidence="2">
    <location>
        <begin position="29"/>
        <end position="164"/>
    </location>
</feature>
<dbReference type="InterPro" id="IPR001041">
    <property type="entry name" value="2Fe-2S_ferredoxin-type"/>
</dbReference>
<dbReference type="Pfam" id="PF03473">
    <property type="entry name" value="MOSC"/>
    <property type="match status" value="1"/>
</dbReference>
<dbReference type="Pfam" id="PF03475">
    <property type="entry name" value="YiiM_3-alpha"/>
    <property type="match status" value="1"/>
</dbReference>
<dbReference type="InterPro" id="IPR052353">
    <property type="entry name" value="Benzoxazolinone_Detox_Enz"/>
</dbReference>
<reference evidence="4 5" key="1">
    <citation type="submission" date="2019-06" db="EMBL/GenBank/DDBJ databases">
        <title>A complete genome sequence for Luteibacter pinisoli MAH-14.</title>
        <authorList>
            <person name="Baltrus D.A."/>
        </authorList>
    </citation>
    <scope>NUCLEOTIDE SEQUENCE [LARGE SCALE GENOMIC DNA]</scope>
    <source>
        <strain evidence="4 5">MAH-14</strain>
    </source>
</reference>
<dbReference type="SUPFAM" id="SSF52343">
    <property type="entry name" value="Ferredoxin reductase-like, C-terminal NADP-linked domain"/>
    <property type="match status" value="1"/>
</dbReference>
<feature type="domain" description="2Fe-2S ferredoxin-type" evidence="1">
    <location>
        <begin position="500"/>
        <end position="582"/>
    </location>
</feature>
<evidence type="ECO:0000259" key="3">
    <source>
        <dbReference type="PROSITE" id="PS51384"/>
    </source>
</evidence>
<dbReference type="InterPro" id="IPR001433">
    <property type="entry name" value="OxRdtase_FAD/NAD-bd"/>
</dbReference>
<dbReference type="InterPro" id="IPR012675">
    <property type="entry name" value="Beta-grasp_dom_sf"/>
</dbReference>
<dbReference type="InterPro" id="IPR039261">
    <property type="entry name" value="FNR_nucleotide-bd"/>
</dbReference>
<proteinExistence type="predicted"/>
<dbReference type="SUPFAM" id="SSF54292">
    <property type="entry name" value="2Fe-2S ferredoxin-like"/>
    <property type="match status" value="1"/>
</dbReference>
<dbReference type="InterPro" id="IPR005163">
    <property type="entry name" value="Tri_helical_YiiM-like"/>
</dbReference>
<dbReference type="CDD" id="cd00207">
    <property type="entry name" value="fer2"/>
    <property type="match status" value="1"/>
</dbReference>
<feature type="domain" description="FAD-binding FR-type" evidence="3">
    <location>
        <begin position="233"/>
        <end position="337"/>
    </location>
</feature>
<dbReference type="GO" id="GO:0030151">
    <property type="term" value="F:molybdenum ion binding"/>
    <property type="evidence" value="ECO:0007669"/>
    <property type="project" value="InterPro"/>
</dbReference>
<dbReference type="SUPFAM" id="SSF63380">
    <property type="entry name" value="Riboflavin synthase domain-like"/>
    <property type="match status" value="1"/>
</dbReference>
<sequence>MAVLLAVNVGLPQDIEWQGKTVHTGVWKRPVEGRVMVRRLNIDGDGQGDLAGHGGEHRAVMVYQAASYRYWETFFKRPPLDYGSFGENLTVDGLPDNEVCIGDRYRIGEALLEVTQPRVTCYRVAMRMGEPSMANLLVSHRRPGFYFRVIEEGLIGAGDTITKEHDGSGMTVAEIDALLYLPGRTPEQLKRALQIPALSKGWRGSFADLLAADPASSGNVALGGPASAPPAWNGFRPVRVMATRDETPTVRSFLLEASDGEALPTPQAGQFIVLRLTPPAPRSPIIRSYSLSDTSVPGRYRISVKRGAGDGSRYLHDEVREGDTIGISAARGTFCLVDDAKPVVLWGAGIGITPLLSMLHELAARGEASTRPVYWIYGTRDGADNPFADEVQHLLARVPGACHLLGFSKPNALDRATGSYDVEGHLSAAHLTALHIPPDARIYLCGPTAFLTQAREQLLAASYTDVVSELFGAQESFQPGVVATASKPPHAPAVQDATAPLVSFVRSGLAVHWSPTYGSLLELAEACDVPVRWSCRSGVCHSCETSLIGGDVDYSIEPTDLPAAGRILICCSKPRGDVQVDL</sequence>
<dbReference type="Proteomes" id="UP000316093">
    <property type="component" value="Chromosome"/>
</dbReference>
<keyword evidence="5" id="KW-1185">Reference proteome</keyword>
<dbReference type="Pfam" id="PF00175">
    <property type="entry name" value="NAD_binding_1"/>
    <property type="match status" value="1"/>
</dbReference>
<dbReference type="GO" id="GO:0016491">
    <property type="term" value="F:oxidoreductase activity"/>
    <property type="evidence" value="ECO:0007669"/>
    <property type="project" value="InterPro"/>
</dbReference>
<dbReference type="SUPFAM" id="SSF50800">
    <property type="entry name" value="PK beta-barrel domain-like"/>
    <property type="match status" value="1"/>
</dbReference>
<dbReference type="PROSITE" id="PS51340">
    <property type="entry name" value="MOSC"/>
    <property type="match status" value="1"/>
</dbReference>
<dbReference type="OrthoDB" id="9786134at2"/>
<accession>A0A4Y5YZA4</accession>
<organism evidence="4 5">
    <name type="scientific">Luteibacter pinisoli</name>
    <dbReference type="NCBI Taxonomy" id="2589080"/>
    <lineage>
        <taxon>Bacteria</taxon>
        <taxon>Pseudomonadati</taxon>
        <taxon>Pseudomonadota</taxon>
        <taxon>Gammaproteobacteria</taxon>
        <taxon>Lysobacterales</taxon>
        <taxon>Rhodanobacteraceae</taxon>
        <taxon>Luteibacter</taxon>
    </lineage>
</organism>
<dbReference type="PROSITE" id="PS51384">
    <property type="entry name" value="FAD_FR"/>
    <property type="match status" value="1"/>
</dbReference>
<protein>
    <submittedName>
        <fullName evidence="4">MOSC domain-containing protein</fullName>
    </submittedName>
</protein>
<dbReference type="CDD" id="cd06184">
    <property type="entry name" value="flavohem_like_fad_nad_binding"/>
    <property type="match status" value="1"/>
</dbReference>
<dbReference type="InterPro" id="IPR017927">
    <property type="entry name" value="FAD-bd_FR_type"/>
</dbReference>
<evidence type="ECO:0000313" key="4">
    <source>
        <dbReference type="EMBL" id="QDE37775.1"/>
    </source>
</evidence>
<dbReference type="PROSITE" id="PS51085">
    <property type="entry name" value="2FE2S_FER_2"/>
    <property type="match status" value="1"/>
</dbReference>
<dbReference type="GO" id="GO:0030170">
    <property type="term" value="F:pyridoxal phosphate binding"/>
    <property type="evidence" value="ECO:0007669"/>
    <property type="project" value="InterPro"/>
</dbReference>
<dbReference type="PANTHER" id="PTHR30212">
    <property type="entry name" value="PROTEIN YIIM"/>
    <property type="match status" value="1"/>
</dbReference>
<dbReference type="AlphaFoldDB" id="A0A4Y5YZA4"/>
<dbReference type="PRINTS" id="PR00409">
    <property type="entry name" value="PHDIOXRDTASE"/>
</dbReference>
<dbReference type="InterPro" id="IPR017938">
    <property type="entry name" value="Riboflavin_synthase-like_b-brl"/>
</dbReference>
<dbReference type="InterPro" id="IPR036010">
    <property type="entry name" value="2Fe-2S_ferredoxin-like_sf"/>
</dbReference>
<dbReference type="InterPro" id="IPR011037">
    <property type="entry name" value="Pyrv_Knase-like_insert_dom_sf"/>
</dbReference>
<dbReference type="PANTHER" id="PTHR30212:SF2">
    <property type="entry name" value="PROTEIN YIIM"/>
    <property type="match status" value="1"/>
</dbReference>
<dbReference type="GO" id="GO:0051536">
    <property type="term" value="F:iron-sulfur cluster binding"/>
    <property type="evidence" value="ECO:0007669"/>
    <property type="project" value="InterPro"/>
</dbReference>
<evidence type="ECO:0000313" key="5">
    <source>
        <dbReference type="Proteomes" id="UP000316093"/>
    </source>
</evidence>
<evidence type="ECO:0000259" key="2">
    <source>
        <dbReference type="PROSITE" id="PS51340"/>
    </source>
</evidence>
<dbReference type="Gene3D" id="3.10.20.30">
    <property type="match status" value="1"/>
</dbReference>
<evidence type="ECO:0000259" key="1">
    <source>
        <dbReference type="PROSITE" id="PS51085"/>
    </source>
</evidence>